<evidence type="ECO:0000256" key="1">
    <source>
        <dbReference type="ARBA" id="ARBA00008987"/>
    </source>
</evidence>
<sequence length="102" mass="11037">MAVIKVTTADFENVVLKSDKLVLVDFNADWCGPCKMLAPVLEEIAAEHEDIKVVSVNVDDEGDLAAQFGISSIPCLIAFKDGAETKRSIGFRGKGAIEELLR</sequence>
<dbReference type="Proteomes" id="UP000021369">
    <property type="component" value="Unassembled WGS sequence"/>
</dbReference>
<evidence type="ECO:0000256" key="8">
    <source>
        <dbReference type="PIRNR" id="PIRNR000077"/>
    </source>
</evidence>
<dbReference type="GO" id="GO:0005829">
    <property type="term" value="C:cytosol"/>
    <property type="evidence" value="ECO:0007669"/>
    <property type="project" value="TreeGrafter"/>
</dbReference>
<evidence type="ECO:0000256" key="6">
    <source>
        <dbReference type="ARBA" id="ARBA00023284"/>
    </source>
</evidence>
<dbReference type="InterPro" id="IPR005746">
    <property type="entry name" value="Thioredoxin"/>
</dbReference>
<dbReference type="PANTHER" id="PTHR45663">
    <property type="entry name" value="GEO12009P1"/>
    <property type="match status" value="1"/>
</dbReference>
<feature type="site" description="Contributes to redox potential value" evidence="9">
    <location>
        <position position="32"/>
    </location>
</feature>
<organism evidence="12 13">
    <name type="scientific">Ruminococcus albus SY3</name>
    <dbReference type="NCBI Taxonomy" id="1341156"/>
    <lineage>
        <taxon>Bacteria</taxon>
        <taxon>Bacillati</taxon>
        <taxon>Bacillota</taxon>
        <taxon>Clostridia</taxon>
        <taxon>Eubacteriales</taxon>
        <taxon>Oscillospiraceae</taxon>
        <taxon>Ruminococcus</taxon>
    </lineage>
</organism>
<reference evidence="12 13" key="1">
    <citation type="submission" date="2013-06" db="EMBL/GenBank/DDBJ databases">
        <title>Rumen cellulosomics: divergent fiber-degrading strategies revealed by comparative genome-wide analysis of six Ruminococcal strains.</title>
        <authorList>
            <person name="Dassa B."/>
            <person name="Borovok I."/>
            <person name="Lamed R."/>
            <person name="Flint H."/>
            <person name="Yeoman C.J."/>
            <person name="White B."/>
            <person name="Bayer E.A."/>
        </authorList>
    </citation>
    <scope>NUCLEOTIDE SEQUENCE [LARGE SCALE GENOMIC DNA]</scope>
    <source>
        <strain evidence="12 13">SY3</strain>
    </source>
</reference>
<comment type="similarity">
    <text evidence="1 8">Belongs to the thioredoxin family.</text>
</comment>
<evidence type="ECO:0000256" key="5">
    <source>
        <dbReference type="ARBA" id="ARBA00023157"/>
    </source>
</evidence>
<proteinExistence type="inferred from homology"/>
<gene>
    <name evidence="12" type="ORF">RASY3_11670</name>
</gene>
<feature type="site" description="Contributes to redox potential value" evidence="9">
    <location>
        <position position="33"/>
    </location>
</feature>
<dbReference type="NCBIfam" id="TIGR01068">
    <property type="entry name" value="thioredoxin"/>
    <property type="match status" value="1"/>
</dbReference>
<keyword evidence="4" id="KW-0249">Electron transport</keyword>
<dbReference type="SUPFAM" id="SSF52833">
    <property type="entry name" value="Thioredoxin-like"/>
    <property type="match status" value="1"/>
</dbReference>
<accession>A0A011UEC6</accession>
<feature type="site" description="Deprotonates C-terminal active site Cys" evidence="9">
    <location>
        <position position="25"/>
    </location>
</feature>
<evidence type="ECO:0000256" key="9">
    <source>
        <dbReference type="PIRSR" id="PIRSR000077-1"/>
    </source>
</evidence>
<keyword evidence="3" id="KW-0813">Transport</keyword>
<comment type="caution">
    <text evidence="12">The sequence shown here is derived from an EMBL/GenBank/DDBJ whole genome shotgun (WGS) entry which is preliminary data.</text>
</comment>
<feature type="active site" description="Nucleophile" evidence="9">
    <location>
        <position position="34"/>
    </location>
</feature>
<feature type="disulfide bond" description="Redox-active" evidence="10">
    <location>
        <begin position="31"/>
        <end position="34"/>
    </location>
</feature>
<keyword evidence="6 10" id="KW-0676">Redox-active center</keyword>
<dbReference type="FunFam" id="3.40.30.10:FF:000001">
    <property type="entry name" value="Thioredoxin"/>
    <property type="match status" value="1"/>
</dbReference>
<dbReference type="RefSeq" id="WP_037288330.1">
    <property type="nucleotide sequence ID" value="NZ_JEOB01000003.1"/>
</dbReference>
<dbReference type="InterPro" id="IPR036249">
    <property type="entry name" value="Thioredoxin-like_sf"/>
</dbReference>
<evidence type="ECO:0000259" key="11">
    <source>
        <dbReference type="PROSITE" id="PS51352"/>
    </source>
</evidence>
<evidence type="ECO:0000256" key="3">
    <source>
        <dbReference type="ARBA" id="ARBA00022448"/>
    </source>
</evidence>
<name>A0A011UEC6_RUMAL</name>
<dbReference type="GO" id="GO:0045454">
    <property type="term" value="P:cell redox homeostasis"/>
    <property type="evidence" value="ECO:0007669"/>
    <property type="project" value="TreeGrafter"/>
</dbReference>
<feature type="domain" description="Thioredoxin" evidence="11">
    <location>
        <begin position="1"/>
        <end position="102"/>
    </location>
</feature>
<evidence type="ECO:0000313" key="13">
    <source>
        <dbReference type="Proteomes" id="UP000021369"/>
    </source>
</evidence>
<dbReference type="OrthoDB" id="9790390at2"/>
<keyword evidence="13" id="KW-1185">Reference proteome</keyword>
<keyword evidence="5 10" id="KW-1015">Disulfide bond</keyword>
<protein>
    <recommendedName>
        <fullName evidence="2 7">Thioredoxin</fullName>
    </recommendedName>
</protein>
<dbReference type="GO" id="GO:0015035">
    <property type="term" value="F:protein-disulfide reductase activity"/>
    <property type="evidence" value="ECO:0007669"/>
    <property type="project" value="UniProtKB-UniRule"/>
</dbReference>
<dbReference type="Gene3D" id="3.40.30.10">
    <property type="entry name" value="Glutaredoxin"/>
    <property type="match status" value="1"/>
</dbReference>
<evidence type="ECO:0000256" key="7">
    <source>
        <dbReference type="NCBIfam" id="TIGR01068"/>
    </source>
</evidence>
<dbReference type="PROSITE" id="PS51352">
    <property type="entry name" value="THIOREDOXIN_2"/>
    <property type="match status" value="1"/>
</dbReference>
<evidence type="ECO:0000313" key="12">
    <source>
        <dbReference type="EMBL" id="EXM38964.1"/>
    </source>
</evidence>
<evidence type="ECO:0000256" key="2">
    <source>
        <dbReference type="ARBA" id="ARBA00020570"/>
    </source>
</evidence>
<dbReference type="PIRSF" id="PIRSF000077">
    <property type="entry name" value="Thioredoxin"/>
    <property type="match status" value="1"/>
</dbReference>
<dbReference type="CDD" id="cd02947">
    <property type="entry name" value="TRX_family"/>
    <property type="match status" value="1"/>
</dbReference>
<evidence type="ECO:0000256" key="10">
    <source>
        <dbReference type="PIRSR" id="PIRSR000077-4"/>
    </source>
</evidence>
<evidence type="ECO:0000256" key="4">
    <source>
        <dbReference type="ARBA" id="ARBA00022982"/>
    </source>
</evidence>
<dbReference type="PRINTS" id="PR00421">
    <property type="entry name" value="THIOREDOXIN"/>
</dbReference>
<dbReference type="PANTHER" id="PTHR45663:SF11">
    <property type="entry name" value="GEO12009P1"/>
    <property type="match status" value="1"/>
</dbReference>
<dbReference type="Pfam" id="PF00085">
    <property type="entry name" value="Thioredoxin"/>
    <property type="match status" value="1"/>
</dbReference>
<dbReference type="AlphaFoldDB" id="A0A011UEC6"/>
<feature type="active site" description="Nucleophile" evidence="9">
    <location>
        <position position="31"/>
    </location>
</feature>
<dbReference type="PATRIC" id="fig|1341156.4.peg.2270"/>
<dbReference type="InterPro" id="IPR013766">
    <property type="entry name" value="Thioredoxin_domain"/>
</dbReference>
<dbReference type="EMBL" id="JEOB01000003">
    <property type="protein sequence ID" value="EXM38964.1"/>
    <property type="molecule type" value="Genomic_DNA"/>
</dbReference>